<keyword evidence="3" id="KW-1185">Reference proteome</keyword>
<evidence type="ECO:0008006" key="4">
    <source>
        <dbReference type="Google" id="ProtNLM"/>
    </source>
</evidence>
<sequence length="76" mass="8332">MKKHFILNLLLNLGIIFLIMSGVAAYQSGNMLILGAAIAISVVLIYLKVVLLKYVKTDLVKRQKEKASTGSKNKKG</sequence>
<keyword evidence="1" id="KW-0812">Transmembrane</keyword>
<proteinExistence type="predicted"/>
<name>A0A1T5DJM6_9SPHI</name>
<reference evidence="3" key="1">
    <citation type="submission" date="2017-02" db="EMBL/GenBank/DDBJ databases">
        <authorList>
            <person name="Varghese N."/>
            <person name="Submissions S."/>
        </authorList>
    </citation>
    <scope>NUCLEOTIDE SEQUENCE [LARGE SCALE GENOMIC DNA]</scope>
    <source>
        <strain evidence="3">DSM 24091</strain>
    </source>
</reference>
<dbReference type="InterPro" id="IPR045938">
    <property type="entry name" value="DUF6358"/>
</dbReference>
<dbReference type="AlphaFoldDB" id="A0A1T5DJM6"/>
<keyword evidence="1" id="KW-1133">Transmembrane helix</keyword>
<feature type="transmembrane region" description="Helical" evidence="1">
    <location>
        <begin position="32"/>
        <end position="55"/>
    </location>
</feature>
<dbReference type="STRING" id="1513896.SAMN05660841_02007"/>
<dbReference type="Pfam" id="PF19885">
    <property type="entry name" value="DUF6358"/>
    <property type="match status" value="1"/>
</dbReference>
<keyword evidence="1" id="KW-0472">Membrane</keyword>
<evidence type="ECO:0000313" key="3">
    <source>
        <dbReference type="Proteomes" id="UP000190150"/>
    </source>
</evidence>
<evidence type="ECO:0000256" key="1">
    <source>
        <dbReference type="SAM" id="Phobius"/>
    </source>
</evidence>
<feature type="transmembrane region" description="Helical" evidence="1">
    <location>
        <begin position="7"/>
        <end position="26"/>
    </location>
</feature>
<dbReference type="Proteomes" id="UP000190150">
    <property type="component" value="Unassembled WGS sequence"/>
</dbReference>
<dbReference type="EMBL" id="FUZF01000007">
    <property type="protein sequence ID" value="SKB71680.1"/>
    <property type="molecule type" value="Genomic_DNA"/>
</dbReference>
<organism evidence="2 3">
    <name type="scientific">Sphingobacterium nematocida</name>
    <dbReference type="NCBI Taxonomy" id="1513896"/>
    <lineage>
        <taxon>Bacteria</taxon>
        <taxon>Pseudomonadati</taxon>
        <taxon>Bacteroidota</taxon>
        <taxon>Sphingobacteriia</taxon>
        <taxon>Sphingobacteriales</taxon>
        <taxon>Sphingobacteriaceae</taxon>
        <taxon>Sphingobacterium</taxon>
    </lineage>
</organism>
<dbReference type="RefSeq" id="WP_079642945.1">
    <property type="nucleotide sequence ID" value="NZ_FUZF01000007.1"/>
</dbReference>
<accession>A0A1T5DJM6</accession>
<evidence type="ECO:0000313" key="2">
    <source>
        <dbReference type="EMBL" id="SKB71680.1"/>
    </source>
</evidence>
<protein>
    <recommendedName>
        <fullName evidence="4">Sortase</fullName>
    </recommendedName>
</protein>
<gene>
    <name evidence="2" type="ORF">SAMN05660841_02007</name>
</gene>